<evidence type="ECO:0000256" key="9">
    <source>
        <dbReference type="ARBA" id="ARBA00023203"/>
    </source>
</evidence>
<dbReference type="Gene3D" id="1.10.10.820">
    <property type="match status" value="1"/>
</dbReference>
<dbReference type="Gene3D" id="3.30.40.10">
    <property type="entry name" value="Zinc/RING finger domain, C3HC4 (zinc finger)"/>
    <property type="match status" value="1"/>
</dbReference>
<name>A0A8K1CU24_PYTOL</name>
<dbReference type="Pfam" id="PF00063">
    <property type="entry name" value="Myosin_head"/>
    <property type="match status" value="1"/>
</dbReference>
<organism evidence="14 15">
    <name type="scientific">Pythium oligandrum</name>
    <name type="common">Mycoparasitic fungus</name>
    <dbReference type="NCBI Taxonomy" id="41045"/>
    <lineage>
        <taxon>Eukaryota</taxon>
        <taxon>Sar</taxon>
        <taxon>Stramenopiles</taxon>
        <taxon>Oomycota</taxon>
        <taxon>Peronosporomycetes</taxon>
        <taxon>Pythiales</taxon>
        <taxon>Pythiaceae</taxon>
        <taxon>Pythium</taxon>
    </lineage>
</organism>
<evidence type="ECO:0000313" key="14">
    <source>
        <dbReference type="EMBL" id="TMW68621.1"/>
    </source>
</evidence>
<dbReference type="SMART" id="SM00242">
    <property type="entry name" value="MYSc"/>
    <property type="match status" value="1"/>
</dbReference>
<dbReference type="PANTHER" id="PTHR13140">
    <property type="entry name" value="MYOSIN"/>
    <property type="match status" value="1"/>
</dbReference>
<dbReference type="Gene3D" id="1.20.5.4820">
    <property type="match status" value="1"/>
</dbReference>
<accession>A0A8K1CU24</accession>
<dbReference type="PROSITE" id="PS51456">
    <property type="entry name" value="MYOSIN_MOTOR"/>
    <property type="match status" value="1"/>
</dbReference>
<evidence type="ECO:0000256" key="4">
    <source>
        <dbReference type="ARBA" id="ARBA00022771"/>
    </source>
</evidence>
<dbReference type="InterPro" id="IPR036961">
    <property type="entry name" value="Kinesin_motor_dom_sf"/>
</dbReference>
<sequence length="1194" mass="135885">MARSAPQKQRFRGGGGATGQQNQNYDDERNVIGVDDLVLLSSVSETAILENLKIRHAADVIYAYIGHVLVVVNPYKWLDIYGEETMKAFMHKARIDVPPHVFATAEETYRTMLSEEDHQCVIISGESGAGKTEASKQIQNYIAGVSGSGAGVDKVKRTFLESNPLLEAFGNAKTLRNNNSSRFGKYFELLFDSAGRPQGGKVTNYLLEKSRVVRPGKGERNFHIFYQLLAGLPDGARQKLYLDARPDAFQFLKASGCYSVDDVDDASEFEATLQAMQHVGIKRKQIELIFQTLAAVLHLGNLQFEHRQVGDAEGCVLRDDRRETLEIACELLGLDPARLEHALCFKLLQTMAPGGRIESYEVPQNPSQARSQRDSIAKNIYDRLFDFLVERVNHALDVEKKAEKHGEFLDEDQMTKIGILDIYGFEIFDTNGFEQFCINYVNEKLQQIFIELTLKSEQEEYAREGIAWTPIPFFNNKVVCDLIEAKRPVPGIFLILDDTTKTMHSRQGESVDATFLDKVSGLHNGHPHFSKRGRTFEIKHYAGDVQYHMDGFGDSNKDFLSKDIALIIQDTSNKLVRYIFPEEVDLNDRKLPQTAGFKIRTQCEALVTALMDCTPHYVRCIKSNDQKQPNRIDDRRVLHQIKYLGLLENVKVRRAGYAYRGDYGRFVDRFRLLSKETYPEFRGTDKKGTQAILKAAVKALPQLENEVQLGKSMVFIQTPETFFALEKLREKKISSYVSKIQRAWKKFAGRRHLLQLSNDITKLYASNRKQRQRVSIYRPFDSDYLRDDDLRDAILLILRHYHDSEKVLFFDTIQKVVPASKDAAQTPNGGAVTGTTPVEIVSRLLLITDTHLYLLERRTWNPPADPKSIWRPPLVYLRRRVALDSVEDIVLSTLADPFFVLRLRPQTQMREPDKSYWADNKTTMVCMATGKKFGLFYRRHHCRYSGKIYGNDVCKQLEAVPDRGYYSPVRVYDGVIGYFSTEMHEDQLLLSEKKTEIVVTLVDAIRKQTSQVINITFRDEIQLRTATASNLARSPSQAIQFVSSKSRSSLGYAFSGDAQRLQIHVEGGVPEEYIRKRRKREKARRKRLELQREEELAIRAQRQAVREQEREAERLRRVAERKAKKQAEREARRQPSLNSSAMVAVGANGSGRRSSRDVRKFGESLNGDAANAPAAPFGGANSELAAILARRRGG</sequence>
<dbReference type="GO" id="GO:0006897">
    <property type="term" value="P:endocytosis"/>
    <property type="evidence" value="ECO:0007669"/>
    <property type="project" value="TreeGrafter"/>
</dbReference>
<keyword evidence="8 10" id="KW-0505">Motor protein</keyword>
<dbReference type="GO" id="GO:0016459">
    <property type="term" value="C:myosin complex"/>
    <property type="evidence" value="ECO:0007669"/>
    <property type="project" value="UniProtKB-KW"/>
</dbReference>
<dbReference type="CDD" id="cd01378">
    <property type="entry name" value="MYSc_Myo1"/>
    <property type="match status" value="1"/>
</dbReference>
<dbReference type="GO" id="GO:0051015">
    <property type="term" value="F:actin filament binding"/>
    <property type="evidence" value="ECO:0007669"/>
    <property type="project" value="TreeGrafter"/>
</dbReference>
<dbReference type="InterPro" id="IPR010926">
    <property type="entry name" value="Myosin_TH1"/>
</dbReference>
<keyword evidence="9 10" id="KW-0009">Actin-binding</keyword>
<keyword evidence="15" id="KW-1185">Reference proteome</keyword>
<dbReference type="GO" id="GO:0005524">
    <property type="term" value="F:ATP binding"/>
    <property type="evidence" value="ECO:0007669"/>
    <property type="project" value="UniProtKB-UniRule"/>
</dbReference>
<evidence type="ECO:0000256" key="3">
    <source>
        <dbReference type="ARBA" id="ARBA00022741"/>
    </source>
</evidence>
<dbReference type="GO" id="GO:0005737">
    <property type="term" value="C:cytoplasm"/>
    <property type="evidence" value="ECO:0007669"/>
    <property type="project" value="TreeGrafter"/>
</dbReference>
<keyword evidence="7 10" id="KW-0518">Myosin</keyword>
<dbReference type="FunFam" id="1.20.58.530:FF:000007">
    <property type="entry name" value="Myosin IE"/>
    <property type="match status" value="1"/>
</dbReference>
<evidence type="ECO:0000256" key="7">
    <source>
        <dbReference type="ARBA" id="ARBA00023123"/>
    </source>
</evidence>
<evidence type="ECO:0000259" key="13">
    <source>
        <dbReference type="PROSITE" id="PS51757"/>
    </source>
</evidence>
<feature type="domain" description="TH1" evidence="13">
    <location>
        <begin position="769"/>
        <end position="1067"/>
    </location>
</feature>
<keyword evidence="5" id="KW-0862">Zinc</keyword>
<evidence type="ECO:0000256" key="10">
    <source>
        <dbReference type="PROSITE-ProRule" id="PRU00782"/>
    </source>
</evidence>
<dbReference type="Gene3D" id="1.20.58.530">
    <property type="match status" value="1"/>
</dbReference>
<dbReference type="GO" id="GO:0005886">
    <property type="term" value="C:plasma membrane"/>
    <property type="evidence" value="ECO:0007669"/>
    <property type="project" value="TreeGrafter"/>
</dbReference>
<comment type="similarity">
    <text evidence="1 10">Belongs to the TRAFAC class myosin-kinesin ATPase superfamily. Myosin family.</text>
</comment>
<keyword evidence="3 10" id="KW-0547">Nucleotide-binding</keyword>
<dbReference type="SMART" id="SM00064">
    <property type="entry name" value="FYVE"/>
    <property type="match status" value="1"/>
</dbReference>
<dbReference type="PANTHER" id="PTHR13140:SF729">
    <property type="entry name" value="UNCONVENTIONAL MYOSIN-IE"/>
    <property type="match status" value="1"/>
</dbReference>
<comment type="caution">
    <text evidence="14">The sequence shown here is derived from an EMBL/GenBank/DDBJ whole genome shotgun (WGS) entry which is preliminary data.</text>
</comment>
<feature type="compositionally biased region" description="Low complexity" evidence="11">
    <location>
        <begin position="1169"/>
        <end position="1180"/>
    </location>
</feature>
<dbReference type="Proteomes" id="UP000794436">
    <property type="component" value="Unassembled WGS sequence"/>
</dbReference>
<evidence type="ECO:0000259" key="12">
    <source>
        <dbReference type="PROSITE" id="PS51456"/>
    </source>
</evidence>
<dbReference type="Gene3D" id="1.20.120.720">
    <property type="entry name" value="Myosin VI head, motor domain, U50 subdomain"/>
    <property type="match status" value="1"/>
</dbReference>
<dbReference type="InterPro" id="IPR011011">
    <property type="entry name" value="Znf_FYVE_PHD"/>
</dbReference>
<keyword evidence="2" id="KW-0479">Metal-binding</keyword>
<dbReference type="InterPro" id="IPR001609">
    <property type="entry name" value="Myosin_head_motor_dom-like"/>
</dbReference>
<evidence type="ECO:0000256" key="8">
    <source>
        <dbReference type="ARBA" id="ARBA00023175"/>
    </source>
</evidence>
<dbReference type="SUPFAM" id="SSF52540">
    <property type="entry name" value="P-loop containing nucleoside triphosphate hydrolases"/>
    <property type="match status" value="1"/>
</dbReference>
<dbReference type="InterPro" id="IPR027417">
    <property type="entry name" value="P-loop_NTPase"/>
</dbReference>
<keyword evidence="6 10" id="KW-0067">ATP-binding</keyword>
<feature type="domain" description="Myosin motor" evidence="12">
    <location>
        <begin position="32"/>
        <end position="730"/>
    </location>
</feature>
<dbReference type="InterPro" id="IPR000306">
    <property type="entry name" value="Znf_FYVE"/>
</dbReference>
<gene>
    <name evidence="14" type="ORF">Poli38472_006089</name>
</gene>
<evidence type="ECO:0000256" key="1">
    <source>
        <dbReference type="ARBA" id="ARBA00008314"/>
    </source>
</evidence>
<dbReference type="PRINTS" id="PR00193">
    <property type="entry name" value="MYOSINHEAVY"/>
</dbReference>
<evidence type="ECO:0000256" key="6">
    <source>
        <dbReference type="ARBA" id="ARBA00022840"/>
    </source>
</evidence>
<dbReference type="InterPro" id="IPR013083">
    <property type="entry name" value="Znf_RING/FYVE/PHD"/>
</dbReference>
<feature type="region of interest" description="Disordered" evidence="11">
    <location>
        <begin position="1117"/>
        <end position="1180"/>
    </location>
</feature>
<proteinExistence type="inferred from homology"/>
<dbReference type="GO" id="GO:0007015">
    <property type="term" value="P:actin filament organization"/>
    <property type="evidence" value="ECO:0007669"/>
    <property type="project" value="TreeGrafter"/>
</dbReference>
<reference evidence="14" key="1">
    <citation type="submission" date="2019-03" db="EMBL/GenBank/DDBJ databases">
        <title>Long read genome sequence of the mycoparasitic Pythium oligandrum ATCC 38472 isolated from sugarbeet rhizosphere.</title>
        <authorList>
            <person name="Gaulin E."/>
        </authorList>
    </citation>
    <scope>NUCLEOTIDE SEQUENCE</scope>
    <source>
        <strain evidence="14">ATCC 38472_TT</strain>
    </source>
</reference>
<dbReference type="SUPFAM" id="SSF57903">
    <property type="entry name" value="FYVE/PHD zinc finger"/>
    <property type="match status" value="1"/>
</dbReference>
<dbReference type="AlphaFoldDB" id="A0A8K1CU24"/>
<evidence type="ECO:0000256" key="11">
    <source>
        <dbReference type="SAM" id="MobiDB-lite"/>
    </source>
</evidence>
<keyword evidence="4" id="KW-0863">Zinc-finger</keyword>
<evidence type="ECO:0000313" key="15">
    <source>
        <dbReference type="Proteomes" id="UP000794436"/>
    </source>
</evidence>
<feature type="region of interest" description="Disordered" evidence="11">
    <location>
        <begin position="1"/>
        <end position="26"/>
    </location>
</feature>
<dbReference type="Gene3D" id="3.40.850.10">
    <property type="entry name" value="Kinesin motor domain"/>
    <property type="match status" value="1"/>
</dbReference>
<feature type="region of interest" description="Actin-binding" evidence="10">
    <location>
        <begin position="603"/>
        <end position="625"/>
    </location>
</feature>
<dbReference type="FunFam" id="1.10.10.820:FF:000001">
    <property type="entry name" value="Myosin heavy chain"/>
    <property type="match status" value="1"/>
</dbReference>
<feature type="compositionally biased region" description="Basic and acidic residues" evidence="11">
    <location>
        <begin position="1117"/>
        <end position="1133"/>
    </location>
</feature>
<protein>
    <submittedName>
        <fullName evidence="14">Uncharacterized protein</fullName>
    </submittedName>
</protein>
<feature type="binding site" evidence="10">
    <location>
        <begin position="125"/>
        <end position="132"/>
    </location>
    <ligand>
        <name>ATP</name>
        <dbReference type="ChEBI" id="CHEBI:30616"/>
    </ligand>
</feature>
<evidence type="ECO:0000256" key="5">
    <source>
        <dbReference type="ARBA" id="ARBA00022833"/>
    </source>
</evidence>
<dbReference type="GO" id="GO:0008270">
    <property type="term" value="F:zinc ion binding"/>
    <property type="evidence" value="ECO:0007669"/>
    <property type="project" value="UniProtKB-KW"/>
</dbReference>
<dbReference type="InterPro" id="IPR036072">
    <property type="entry name" value="MYSc_Myo1"/>
</dbReference>
<dbReference type="Pfam" id="PF01363">
    <property type="entry name" value="FYVE"/>
    <property type="match status" value="1"/>
</dbReference>
<dbReference type="PROSITE" id="PS51757">
    <property type="entry name" value="TH1"/>
    <property type="match status" value="1"/>
</dbReference>
<evidence type="ECO:0000256" key="2">
    <source>
        <dbReference type="ARBA" id="ARBA00022723"/>
    </source>
</evidence>
<dbReference type="EMBL" id="SPLM01000002">
    <property type="protein sequence ID" value="TMW68621.1"/>
    <property type="molecule type" value="Genomic_DNA"/>
</dbReference>
<dbReference type="GO" id="GO:0000146">
    <property type="term" value="F:microfilament motor activity"/>
    <property type="evidence" value="ECO:0007669"/>
    <property type="project" value="TreeGrafter"/>
</dbReference>
<dbReference type="OrthoDB" id="6108017at2759"/>